<evidence type="ECO:0000313" key="2">
    <source>
        <dbReference type="Proteomes" id="UP000000448"/>
    </source>
</evidence>
<dbReference type="AlphaFoldDB" id="B9L8U7"/>
<dbReference type="STRING" id="598659.NAMH_0643"/>
<organism evidence="1 2">
    <name type="scientific">Nautilia profundicola (strain ATCC BAA-1463 / DSM 18972 / AmH)</name>
    <dbReference type="NCBI Taxonomy" id="598659"/>
    <lineage>
        <taxon>Bacteria</taxon>
        <taxon>Pseudomonadati</taxon>
        <taxon>Campylobacterota</taxon>
        <taxon>Epsilonproteobacteria</taxon>
        <taxon>Nautiliales</taxon>
        <taxon>Nautiliaceae</taxon>
        <taxon>Nautilia</taxon>
    </lineage>
</organism>
<dbReference type="Pfam" id="PF03692">
    <property type="entry name" value="CxxCxxCC"/>
    <property type="match status" value="1"/>
</dbReference>
<dbReference type="EMBL" id="CP001279">
    <property type="protein sequence ID" value="ACM92666.1"/>
    <property type="molecule type" value="Genomic_DNA"/>
</dbReference>
<protein>
    <recommendedName>
        <fullName evidence="3">YkgJ family cysteine cluster protein</fullName>
    </recommendedName>
</protein>
<evidence type="ECO:0000313" key="1">
    <source>
        <dbReference type="EMBL" id="ACM92666.1"/>
    </source>
</evidence>
<keyword evidence="2" id="KW-1185">Reference proteome</keyword>
<dbReference type="RefSeq" id="WP_015901718.1">
    <property type="nucleotide sequence ID" value="NC_012115.1"/>
</dbReference>
<dbReference type="KEGG" id="nam:NAMH_0643"/>
<gene>
    <name evidence="1" type="ordered locus">NAMH_0643</name>
</gene>
<evidence type="ECO:0008006" key="3">
    <source>
        <dbReference type="Google" id="ProtNLM"/>
    </source>
</evidence>
<reference evidence="1 2" key="1">
    <citation type="journal article" date="2009" name="PLoS Genet.">
        <title>Adaptations to submarine hydrothermal environments exemplified by the genome of Nautilia profundicola.</title>
        <authorList>
            <person name="Campbell B.J."/>
            <person name="Smith J.L."/>
            <person name="Hanson T.E."/>
            <person name="Klotz M.G."/>
            <person name="Stein L.Y."/>
            <person name="Lee C.K."/>
            <person name="Wu D."/>
            <person name="Robinson J.M."/>
            <person name="Khouri H.M."/>
            <person name="Eisen J.A."/>
            <person name="Cary S.C."/>
        </authorList>
    </citation>
    <scope>NUCLEOTIDE SEQUENCE [LARGE SCALE GENOMIC DNA]</scope>
    <source>
        <strain evidence="2">ATCC BAA-1463 / DSM 18972 / AmH</strain>
    </source>
</reference>
<proteinExistence type="predicted"/>
<accession>B9L8U7</accession>
<name>B9L8U7_NAUPA</name>
<dbReference type="InterPro" id="IPR005358">
    <property type="entry name" value="Puta_zinc/iron-chelating_dom"/>
</dbReference>
<dbReference type="PANTHER" id="PTHR35866:SF2">
    <property type="entry name" value="YKGJ FAMILY CYSTEINE CLUSTER PROTEIN"/>
    <property type="match status" value="1"/>
</dbReference>
<dbReference type="OrthoDB" id="9810361at2"/>
<dbReference type="HOGENOM" id="CLU_1473706_0_0_7"/>
<sequence length="183" mass="21801">MFVDLKHLDLLKFKGCEECVDCCKKPMAPLILDDFEKVYKYFPILIAELDTLKPVMLLSNKISCPYLKDNKCSIYINRPPACKIYPYSPWYDTILLDLSCRGVGIEGKYLPMKKEDFLYSEFYEERFDNIINKIKKTEEWLNTLKLTLFNTYHGINIYTIAKHNDKHSFFQKESLIHLYKYFD</sequence>
<dbReference type="Proteomes" id="UP000000448">
    <property type="component" value="Chromosome"/>
</dbReference>
<dbReference type="PANTHER" id="PTHR35866">
    <property type="entry name" value="PUTATIVE-RELATED"/>
    <property type="match status" value="1"/>
</dbReference>
<dbReference type="eggNOG" id="COG0727">
    <property type="taxonomic scope" value="Bacteria"/>
</dbReference>